<feature type="chain" id="PRO_5044504303" evidence="1">
    <location>
        <begin position="27"/>
        <end position="150"/>
    </location>
</feature>
<sequence>MFTLPKSLRFALAGLALVGLTGLLTACAGRTAPSEPLVGTYWRLDSLGGEAAVVGDQQREAHLVFNAAGHVRGSTGCNRLMGRYQHTDDALSFSALGTTRRACSGPLQAQEQDWLDVLSRTRHLARSGDRLVLEDSRERPLATLQATALY</sequence>
<evidence type="ECO:0000256" key="1">
    <source>
        <dbReference type="SAM" id="SignalP"/>
    </source>
</evidence>
<dbReference type="Pfam" id="PF03724">
    <property type="entry name" value="META"/>
    <property type="match status" value="1"/>
</dbReference>
<dbReference type="InterPro" id="IPR038670">
    <property type="entry name" value="HslJ-like_sf"/>
</dbReference>
<organism evidence="3">
    <name type="scientific">Salinicola endophyticus</name>
    <dbReference type="NCBI Taxonomy" id="1949083"/>
    <lineage>
        <taxon>Bacteria</taxon>
        <taxon>Pseudomonadati</taxon>
        <taxon>Pseudomonadota</taxon>
        <taxon>Gammaproteobacteria</taxon>
        <taxon>Oceanospirillales</taxon>
        <taxon>Halomonadaceae</taxon>
        <taxon>Salinicola</taxon>
    </lineage>
</organism>
<accession>A0AB74UEA8</accession>
<feature type="signal peptide" evidence="1">
    <location>
        <begin position="1"/>
        <end position="26"/>
    </location>
</feature>
<name>A0AB74UEA8_9GAMM</name>
<proteinExistence type="predicted"/>
<protein>
    <submittedName>
        <fullName evidence="3">META domain-containing protein</fullName>
    </submittedName>
</protein>
<gene>
    <name evidence="3" type="ORF">ABV408_03185</name>
</gene>
<keyword evidence="1" id="KW-0732">Signal</keyword>
<dbReference type="PANTHER" id="PTHR35535">
    <property type="entry name" value="HEAT SHOCK PROTEIN HSLJ"/>
    <property type="match status" value="1"/>
</dbReference>
<evidence type="ECO:0000259" key="2">
    <source>
        <dbReference type="Pfam" id="PF03724"/>
    </source>
</evidence>
<dbReference type="PROSITE" id="PS51257">
    <property type="entry name" value="PROKAR_LIPOPROTEIN"/>
    <property type="match status" value="1"/>
</dbReference>
<dbReference type="PANTHER" id="PTHR35535:SF1">
    <property type="entry name" value="HEAT SHOCK PROTEIN HSLJ"/>
    <property type="match status" value="1"/>
</dbReference>
<feature type="domain" description="DUF306" evidence="2">
    <location>
        <begin position="35"/>
        <end position="144"/>
    </location>
</feature>
<dbReference type="AlphaFoldDB" id="A0AB74UEA8"/>
<dbReference type="EMBL" id="CP159578">
    <property type="protein sequence ID" value="XCJ80190.1"/>
    <property type="molecule type" value="Genomic_DNA"/>
</dbReference>
<reference evidence="3" key="1">
    <citation type="submission" date="2024-06" db="EMBL/GenBank/DDBJ databases">
        <title>Complete genome of Salinicola endophyticus HNIBRBA4755.</title>
        <authorList>
            <person name="Shin S.Y."/>
            <person name="Kang H."/>
            <person name="Song J."/>
        </authorList>
    </citation>
    <scope>NUCLEOTIDE SEQUENCE</scope>
    <source>
        <strain evidence="3">HNIBRBA4755</strain>
    </source>
</reference>
<dbReference type="Gene3D" id="2.40.128.270">
    <property type="match status" value="1"/>
</dbReference>
<dbReference type="InterPro" id="IPR005184">
    <property type="entry name" value="DUF306_Meta_HslJ"/>
</dbReference>
<dbReference type="InterPro" id="IPR053147">
    <property type="entry name" value="Hsp_HslJ-like"/>
</dbReference>
<evidence type="ECO:0000313" key="3">
    <source>
        <dbReference type="EMBL" id="XCJ80190.1"/>
    </source>
</evidence>
<dbReference type="RefSeq" id="WP_353981027.1">
    <property type="nucleotide sequence ID" value="NZ_CP159578.1"/>
</dbReference>